<dbReference type="OrthoDB" id="3163863at2759"/>
<sequence>MLAYTEEYGGNGGKRYVASAIMACGQKEGDENVVEAPVAAIDTTWLTHFLFIGQRIVLIVGDDEQEGGGTGKVGGGQTVLM</sequence>
<dbReference type="STRING" id="68775.A0A5C3LHI2"/>
<name>A0A5C3LHI2_9AGAR</name>
<dbReference type="EMBL" id="ML213685">
    <property type="protein sequence ID" value="TFK32142.1"/>
    <property type="molecule type" value="Genomic_DNA"/>
</dbReference>
<accession>A0A5C3LHI2</accession>
<reference evidence="1 2" key="1">
    <citation type="journal article" date="2019" name="Nat. Ecol. Evol.">
        <title>Megaphylogeny resolves global patterns of mushroom evolution.</title>
        <authorList>
            <person name="Varga T."/>
            <person name="Krizsan K."/>
            <person name="Foldi C."/>
            <person name="Dima B."/>
            <person name="Sanchez-Garcia M."/>
            <person name="Sanchez-Ramirez S."/>
            <person name="Szollosi G.J."/>
            <person name="Szarkandi J.G."/>
            <person name="Papp V."/>
            <person name="Albert L."/>
            <person name="Andreopoulos W."/>
            <person name="Angelini C."/>
            <person name="Antonin V."/>
            <person name="Barry K.W."/>
            <person name="Bougher N.L."/>
            <person name="Buchanan P."/>
            <person name="Buyck B."/>
            <person name="Bense V."/>
            <person name="Catcheside P."/>
            <person name="Chovatia M."/>
            <person name="Cooper J."/>
            <person name="Damon W."/>
            <person name="Desjardin D."/>
            <person name="Finy P."/>
            <person name="Geml J."/>
            <person name="Haridas S."/>
            <person name="Hughes K."/>
            <person name="Justo A."/>
            <person name="Karasinski D."/>
            <person name="Kautmanova I."/>
            <person name="Kiss B."/>
            <person name="Kocsube S."/>
            <person name="Kotiranta H."/>
            <person name="LaButti K.M."/>
            <person name="Lechner B.E."/>
            <person name="Liimatainen K."/>
            <person name="Lipzen A."/>
            <person name="Lukacs Z."/>
            <person name="Mihaltcheva S."/>
            <person name="Morgado L.N."/>
            <person name="Niskanen T."/>
            <person name="Noordeloos M.E."/>
            <person name="Ohm R.A."/>
            <person name="Ortiz-Santana B."/>
            <person name="Ovrebo C."/>
            <person name="Racz N."/>
            <person name="Riley R."/>
            <person name="Savchenko A."/>
            <person name="Shiryaev A."/>
            <person name="Soop K."/>
            <person name="Spirin V."/>
            <person name="Szebenyi C."/>
            <person name="Tomsovsky M."/>
            <person name="Tulloss R.E."/>
            <person name="Uehling J."/>
            <person name="Grigoriev I.V."/>
            <person name="Vagvolgyi C."/>
            <person name="Papp T."/>
            <person name="Martin F.M."/>
            <person name="Miettinen O."/>
            <person name="Hibbett D.S."/>
            <person name="Nagy L.G."/>
        </authorList>
    </citation>
    <scope>NUCLEOTIDE SEQUENCE [LARGE SCALE GENOMIC DNA]</scope>
    <source>
        <strain evidence="1 2">CBS 166.37</strain>
    </source>
</reference>
<protein>
    <submittedName>
        <fullName evidence="1">Uncharacterized protein</fullName>
    </submittedName>
</protein>
<gene>
    <name evidence="1" type="ORF">BDQ12DRAFT_728933</name>
</gene>
<organism evidence="1 2">
    <name type="scientific">Crucibulum laeve</name>
    <dbReference type="NCBI Taxonomy" id="68775"/>
    <lineage>
        <taxon>Eukaryota</taxon>
        <taxon>Fungi</taxon>
        <taxon>Dikarya</taxon>
        <taxon>Basidiomycota</taxon>
        <taxon>Agaricomycotina</taxon>
        <taxon>Agaricomycetes</taxon>
        <taxon>Agaricomycetidae</taxon>
        <taxon>Agaricales</taxon>
        <taxon>Agaricineae</taxon>
        <taxon>Nidulariaceae</taxon>
        <taxon>Crucibulum</taxon>
    </lineage>
</organism>
<dbReference type="Proteomes" id="UP000308652">
    <property type="component" value="Unassembled WGS sequence"/>
</dbReference>
<proteinExistence type="predicted"/>
<evidence type="ECO:0000313" key="2">
    <source>
        <dbReference type="Proteomes" id="UP000308652"/>
    </source>
</evidence>
<keyword evidence="2" id="KW-1185">Reference proteome</keyword>
<dbReference type="AlphaFoldDB" id="A0A5C3LHI2"/>
<evidence type="ECO:0000313" key="1">
    <source>
        <dbReference type="EMBL" id="TFK32142.1"/>
    </source>
</evidence>